<dbReference type="AlphaFoldDB" id="A0A6A7KCN8"/>
<evidence type="ECO:0000313" key="3">
    <source>
        <dbReference type="Proteomes" id="UP000440004"/>
    </source>
</evidence>
<evidence type="ECO:0000313" key="2">
    <source>
        <dbReference type="EMBL" id="MPW27115.1"/>
    </source>
</evidence>
<sequence length="422" mass="48596">MQRHISVNLGNLLLSLSEITDLANTEISYHQQRTAFIAVEIATFAGEDESVIEDIFAASLLHDVGAISIEEKTKLHSITNIHDDTINKEFHCKRGEMLLNKTPWFKGISKIVRYHHTDYMDFEDTIKDTFVFSSQVIYLADYVERLVDRSKYILHQHKEIIDKIKELDDTFVHPDIVNYFLQASEREEFWLDLVSPRLYSVLLDNGPYRNLDIDINNIIHISEMYKSVIDFKSPYTATHTTGVAACAQSISIKFGLTDFETNLMKIAGHLHDIGKLVIPNSIIEKPGKLTQHEFALMKSHTYYTHHVINTIGGLERIADWAAYHHEKLDGSGYPFRCKQHEIGIGARIMTVADIFTAITEDRPYRKGMNKDEVYSVLKQNISDDKLDKNIVNLLLDNYYNISHDVKAKQNEARHFYEDIFLG</sequence>
<name>A0A6A7KCN8_9FIRM</name>
<proteinExistence type="predicted"/>
<dbReference type="RefSeq" id="WP_152806524.1">
    <property type="nucleotide sequence ID" value="NZ_WHNX01000041.1"/>
</dbReference>
<dbReference type="EMBL" id="WHNX01000041">
    <property type="protein sequence ID" value="MPW27115.1"/>
    <property type="molecule type" value="Genomic_DNA"/>
</dbReference>
<dbReference type="InterPro" id="IPR037522">
    <property type="entry name" value="HD_GYP_dom"/>
</dbReference>
<reference evidence="2 3" key="1">
    <citation type="submission" date="2019-10" db="EMBL/GenBank/DDBJ databases">
        <title>Alkalibaculum tamaniensis sp.nov., a new alkaliphilic acetogen, isolated on methoxylated aromatics from a mud volcano.</title>
        <authorList>
            <person name="Khomyakova M.A."/>
            <person name="Merkel A.Y."/>
            <person name="Bonch-Osmolovskaya E.A."/>
            <person name="Slobodkin A.I."/>
        </authorList>
    </citation>
    <scope>NUCLEOTIDE SEQUENCE [LARGE SCALE GENOMIC DNA]</scope>
    <source>
        <strain evidence="2 3">M08DMB</strain>
    </source>
</reference>
<feature type="domain" description="HD-GYP" evidence="1">
    <location>
        <begin position="214"/>
        <end position="410"/>
    </location>
</feature>
<dbReference type="Gene3D" id="1.10.3210.10">
    <property type="entry name" value="Hypothetical protein af1432"/>
    <property type="match status" value="2"/>
</dbReference>
<dbReference type="PROSITE" id="PS51832">
    <property type="entry name" value="HD_GYP"/>
    <property type="match status" value="1"/>
</dbReference>
<dbReference type="CDD" id="cd00077">
    <property type="entry name" value="HDc"/>
    <property type="match status" value="2"/>
</dbReference>
<dbReference type="SMART" id="SM00471">
    <property type="entry name" value="HDc"/>
    <property type="match status" value="2"/>
</dbReference>
<dbReference type="Proteomes" id="UP000440004">
    <property type="component" value="Unassembled WGS sequence"/>
</dbReference>
<dbReference type="PANTHER" id="PTHR43155">
    <property type="entry name" value="CYCLIC DI-GMP PHOSPHODIESTERASE PA4108-RELATED"/>
    <property type="match status" value="1"/>
</dbReference>
<organism evidence="2 3">
    <name type="scientific">Alkalibaculum sporogenes</name>
    <dbReference type="NCBI Taxonomy" id="2655001"/>
    <lineage>
        <taxon>Bacteria</taxon>
        <taxon>Bacillati</taxon>
        <taxon>Bacillota</taxon>
        <taxon>Clostridia</taxon>
        <taxon>Eubacteriales</taxon>
        <taxon>Eubacteriaceae</taxon>
        <taxon>Alkalibaculum</taxon>
    </lineage>
</organism>
<comment type="caution">
    <text evidence="2">The sequence shown here is derived from an EMBL/GenBank/DDBJ whole genome shotgun (WGS) entry which is preliminary data.</text>
</comment>
<dbReference type="Pfam" id="PF01966">
    <property type="entry name" value="HD"/>
    <property type="match status" value="1"/>
</dbReference>
<dbReference type="InterPro" id="IPR006674">
    <property type="entry name" value="HD_domain"/>
</dbReference>
<dbReference type="SUPFAM" id="SSF109604">
    <property type="entry name" value="HD-domain/PDEase-like"/>
    <property type="match status" value="2"/>
</dbReference>
<gene>
    <name evidence="2" type="ORF">GC105_15145</name>
</gene>
<dbReference type="InterPro" id="IPR003607">
    <property type="entry name" value="HD/PDEase_dom"/>
</dbReference>
<keyword evidence="3" id="KW-1185">Reference proteome</keyword>
<accession>A0A6A7KCN8</accession>
<protein>
    <submittedName>
        <fullName evidence="2">HD domain-containing protein</fullName>
    </submittedName>
</protein>
<dbReference type="PANTHER" id="PTHR43155:SF1">
    <property type="entry name" value="3'3'-CGAMP-SPECIFIC PHOSPHODIESTERASE 1"/>
    <property type="match status" value="1"/>
</dbReference>
<evidence type="ECO:0000259" key="1">
    <source>
        <dbReference type="PROSITE" id="PS51832"/>
    </source>
</evidence>
<dbReference type="Pfam" id="PF13487">
    <property type="entry name" value="HD_5"/>
    <property type="match status" value="1"/>
</dbReference>